<dbReference type="GO" id="GO:0071949">
    <property type="term" value="F:FAD binding"/>
    <property type="evidence" value="ECO:0007669"/>
    <property type="project" value="InterPro"/>
</dbReference>
<protein>
    <submittedName>
        <fullName evidence="2">BLUF domain-containing protein</fullName>
    </submittedName>
</protein>
<dbReference type="Gene3D" id="3.30.70.100">
    <property type="match status" value="1"/>
</dbReference>
<evidence type="ECO:0000313" key="2">
    <source>
        <dbReference type="EMBL" id="RVT52285.1"/>
    </source>
</evidence>
<name>A0A437JXF8_9BURK</name>
<dbReference type="InterPro" id="IPR007024">
    <property type="entry name" value="BLUF_domain"/>
</dbReference>
<dbReference type="Proteomes" id="UP000288178">
    <property type="component" value="Unassembled WGS sequence"/>
</dbReference>
<feature type="domain" description="BLUF" evidence="1">
    <location>
        <begin position="15"/>
        <end position="106"/>
    </location>
</feature>
<organism evidence="2 3">
    <name type="scientific">Rubrivivax albus</name>
    <dbReference type="NCBI Taxonomy" id="2499835"/>
    <lineage>
        <taxon>Bacteria</taxon>
        <taxon>Pseudomonadati</taxon>
        <taxon>Pseudomonadota</taxon>
        <taxon>Betaproteobacteria</taxon>
        <taxon>Burkholderiales</taxon>
        <taxon>Sphaerotilaceae</taxon>
        <taxon>Rubrivivax</taxon>
    </lineage>
</organism>
<proteinExistence type="predicted"/>
<gene>
    <name evidence="2" type="ORF">ENE75_07455</name>
</gene>
<dbReference type="PROSITE" id="PS50925">
    <property type="entry name" value="BLUF"/>
    <property type="match status" value="1"/>
</dbReference>
<dbReference type="Pfam" id="PF04940">
    <property type="entry name" value="BLUF"/>
    <property type="match status" value="1"/>
</dbReference>
<dbReference type="SMART" id="SM01034">
    <property type="entry name" value="BLUF"/>
    <property type="match status" value="1"/>
</dbReference>
<sequence>MPADDPPDHQETAMLHRLIYSSQVAAPMSPDTIEALLAQARTANARRDITGALAFDSQHFLQVLEGSGEALNRLYAALMHDARHRDLRLIDFRAVEQRSFDQWSMAFAAADGRTGRICRRHSASSRLDPAAVTATAALQILQDMAALPAPAAVA</sequence>
<evidence type="ECO:0000313" key="3">
    <source>
        <dbReference type="Proteomes" id="UP000288178"/>
    </source>
</evidence>
<dbReference type="InterPro" id="IPR036046">
    <property type="entry name" value="Acylphosphatase-like_dom_sf"/>
</dbReference>
<keyword evidence="3" id="KW-1185">Reference proteome</keyword>
<dbReference type="EMBL" id="SACT01000002">
    <property type="protein sequence ID" value="RVT52285.1"/>
    <property type="molecule type" value="Genomic_DNA"/>
</dbReference>
<dbReference type="SUPFAM" id="SSF54975">
    <property type="entry name" value="Acylphosphatase/BLUF domain-like"/>
    <property type="match status" value="1"/>
</dbReference>
<dbReference type="GO" id="GO:0009882">
    <property type="term" value="F:blue light photoreceptor activity"/>
    <property type="evidence" value="ECO:0007669"/>
    <property type="project" value="InterPro"/>
</dbReference>
<comment type="caution">
    <text evidence="2">The sequence shown here is derived from an EMBL/GenBank/DDBJ whole genome shotgun (WGS) entry which is preliminary data.</text>
</comment>
<accession>A0A437JXF8</accession>
<reference evidence="2 3" key="1">
    <citation type="submission" date="2019-01" db="EMBL/GenBank/DDBJ databases">
        <authorList>
            <person name="Chen W.-M."/>
        </authorList>
    </citation>
    <scope>NUCLEOTIDE SEQUENCE [LARGE SCALE GENOMIC DNA]</scope>
    <source>
        <strain evidence="2 3">ICH-3</strain>
    </source>
</reference>
<dbReference type="AlphaFoldDB" id="A0A437JXF8"/>
<evidence type="ECO:0000259" key="1">
    <source>
        <dbReference type="PROSITE" id="PS50925"/>
    </source>
</evidence>